<evidence type="ECO:0000313" key="3">
    <source>
        <dbReference type="Proteomes" id="UP000287166"/>
    </source>
</evidence>
<dbReference type="InParanoid" id="A0A401GZY2"/>
<dbReference type="Pfam" id="PF00644">
    <property type="entry name" value="PARP"/>
    <property type="match status" value="1"/>
</dbReference>
<keyword evidence="3" id="KW-1185">Reference proteome</keyword>
<name>A0A401GZY2_9APHY</name>
<protein>
    <recommendedName>
        <fullName evidence="1">PARP catalytic domain-containing protein</fullName>
    </recommendedName>
</protein>
<dbReference type="PANTHER" id="PTHR31681:SF3">
    <property type="entry name" value="OS04G0690100 PROTEIN"/>
    <property type="match status" value="1"/>
</dbReference>
<feature type="domain" description="PARP catalytic" evidence="1">
    <location>
        <begin position="257"/>
        <end position="345"/>
    </location>
</feature>
<dbReference type="Proteomes" id="UP000287166">
    <property type="component" value="Unassembled WGS sequence"/>
</dbReference>
<dbReference type="OrthoDB" id="9514740at2759"/>
<dbReference type="SUPFAM" id="SSF56399">
    <property type="entry name" value="ADP-ribosylation"/>
    <property type="match status" value="1"/>
</dbReference>
<dbReference type="GO" id="GO:0003950">
    <property type="term" value="F:NAD+ poly-ADP-ribosyltransferase activity"/>
    <property type="evidence" value="ECO:0007669"/>
    <property type="project" value="InterPro"/>
</dbReference>
<dbReference type="InterPro" id="IPR012317">
    <property type="entry name" value="Poly(ADP-ribose)pol_cat_dom"/>
</dbReference>
<dbReference type="EMBL" id="BFAD01000011">
    <property type="protein sequence ID" value="GBE87736.1"/>
    <property type="molecule type" value="Genomic_DNA"/>
</dbReference>
<dbReference type="STRING" id="139825.A0A401GZY2"/>
<reference evidence="2 3" key="1">
    <citation type="journal article" date="2018" name="Sci. Rep.">
        <title>Genome sequence of the cauliflower mushroom Sparassis crispa (Hanabiratake) and its association with beneficial usage.</title>
        <authorList>
            <person name="Kiyama R."/>
            <person name="Furutani Y."/>
            <person name="Kawaguchi K."/>
            <person name="Nakanishi T."/>
        </authorList>
    </citation>
    <scope>NUCLEOTIDE SEQUENCE [LARGE SCALE GENOMIC DNA]</scope>
</reference>
<comment type="caution">
    <text evidence="2">The sequence shown here is derived from an EMBL/GenBank/DDBJ whole genome shotgun (WGS) entry which is preliminary data.</text>
</comment>
<gene>
    <name evidence="2" type="ORF">SCP_1104130</name>
</gene>
<evidence type="ECO:0000313" key="2">
    <source>
        <dbReference type="EMBL" id="GBE87736.1"/>
    </source>
</evidence>
<dbReference type="PANTHER" id="PTHR31681">
    <property type="entry name" value="C2H2-LIKE ZINC FINGER PROTEIN"/>
    <property type="match status" value="1"/>
</dbReference>
<organism evidence="2 3">
    <name type="scientific">Sparassis crispa</name>
    <dbReference type="NCBI Taxonomy" id="139825"/>
    <lineage>
        <taxon>Eukaryota</taxon>
        <taxon>Fungi</taxon>
        <taxon>Dikarya</taxon>
        <taxon>Basidiomycota</taxon>
        <taxon>Agaricomycotina</taxon>
        <taxon>Agaricomycetes</taxon>
        <taxon>Polyporales</taxon>
        <taxon>Sparassidaceae</taxon>
        <taxon>Sparassis</taxon>
    </lineage>
</organism>
<evidence type="ECO:0000259" key="1">
    <source>
        <dbReference type="Pfam" id="PF00644"/>
    </source>
</evidence>
<dbReference type="RefSeq" id="XP_027618649.1">
    <property type="nucleotide sequence ID" value="XM_027762848.1"/>
</dbReference>
<dbReference type="AlphaFoldDB" id="A0A401GZY2"/>
<dbReference type="Gene3D" id="3.90.228.10">
    <property type="match status" value="1"/>
</dbReference>
<proteinExistence type="predicted"/>
<sequence length="373" mass="41604">MSATLIRTADTQCSYPDCSKTVWQDPDGSYSAYCSRSHLEKAQFTAGELCKNCQTRPVYVENGRSHDFCGVRCATAYRNGTQIRRDAPAQSTESQCKLVECKRPVYVDDDGVPGEYCSESHRLKAVRAGAAEACLFCGLAPKARINDRYSDFCSRRCKEDAVDSAPIILQLQKSHDAYIEVEEQFKDTWKHSTNVPVVHQIWKIYGSKNANDTFDRYRLSLERRTGKKDGNTQRRWHGTIRACTLGDSELLRELCTSETCSLCNIIRSSFQLARAGERTNFGRFGAGIYTSGTSSKANNYVAETGGSSYKSVLLNEVIMGEGIKLHTGDETLTEPPPGYDSVIGEPGGDLNYDESIVYTNDAIRPIFLILYQE</sequence>
<accession>A0A401GZY2</accession>
<dbReference type="GeneID" id="38784653"/>